<keyword evidence="4 6" id="KW-0472">Membrane</keyword>
<evidence type="ECO:0000313" key="8">
    <source>
        <dbReference type="Proteomes" id="UP000694580"/>
    </source>
</evidence>
<evidence type="ECO:0000256" key="3">
    <source>
        <dbReference type="ARBA" id="ARBA00022989"/>
    </source>
</evidence>
<dbReference type="PANTHER" id="PTHR21191">
    <property type="entry name" value="AQUAPORIN"/>
    <property type="match status" value="1"/>
</dbReference>
<feature type="transmembrane region" description="Helical" evidence="6">
    <location>
        <begin position="72"/>
        <end position="92"/>
    </location>
</feature>
<accession>A0AAY4C219</accession>
<evidence type="ECO:0000256" key="4">
    <source>
        <dbReference type="ARBA" id="ARBA00023136"/>
    </source>
</evidence>
<evidence type="ECO:0000256" key="2">
    <source>
        <dbReference type="ARBA" id="ARBA00022692"/>
    </source>
</evidence>
<dbReference type="Proteomes" id="UP000694580">
    <property type="component" value="Unplaced"/>
</dbReference>
<dbReference type="InterPro" id="IPR023271">
    <property type="entry name" value="Aquaporin-like"/>
</dbReference>
<dbReference type="GO" id="GO:0015267">
    <property type="term" value="F:channel activity"/>
    <property type="evidence" value="ECO:0007669"/>
    <property type="project" value="TreeGrafter"/>
</dbReference>
<evidence type="ECO:0008006" key="9">
    <source>
        <dbReference type="Google" id="ProtNLM"/>
    </source>
</evidence>
<keyword evidence="2 6" id="KW-0812">Transmembrane</keyword>
<protein>
    <recommendedName>
        <fullName evidence="9">Aquaporin</fullName>
    </recommendedName>
</protein>
<evidence type="ECO:0000256" key="1">
    <source>
        <dbReference type="ARBA" id="ARBA00004141"/>
    </source>
</evidence>
<dbReference type="InterPro" id="IPR051883">
    <property type="entry name" value="AQP11/12_channel"/>
</dbReference>
<reference evidence="7" key="2">
    <citation type="submission" date="2025-09" db="UniProtKB">
        <authorList>
            <consortium name="Ensembl"/>
        </authorList>
    </citation>
    <scope>IDENTIFICATION</scope>
</reference>
<proteinExistence type="predicted"/>
<dbReference type="GeneTree" id="ENSGT00530000063816"/>
<dbReference type="PANTHER" id="PTHR21191:SF8">
    <property type="entry name" value="AQUAPORIN-12A-RELATED"/>
    <property type="match status" value="1"/>
</dbReference>
<keyword evidence="3 6" id="KW-1133">Transmembrane helix</keyword>
<gene>
    <name evidence="7" type="primary">aqp12</name>
</gene>
<dbReference type="Ensembl" id="ENSDCDT00010033455.1">
    <property type="protein sequence ID" value="ENSDCDP00010026992.1"/>
    <property type="gene ID" value="ENSDCDG00010017141.1"/>
</dbReference>
<dbReference type="Gene3D" id="1.20.1080.10">
    <property type="entry name" value="Glycerol uptake facilitator protein"/>
    <property type="match status" value="1"/>
</dbReference>
<feature type="region of interest" description="Disordered" evidence="5">
    <location>
        <begin position="1"/>
        <end position="44"/>
    </location>
</feature>
<feature type="transmembrane region" description="Helical" evidence="6">
    <location>
        <begin position="112"/>
        <end position="135"/>
    </location>
</feature>
<name>A0AAY4C219_9TELE</name>
<evidence type="ECO:0000313" key="7">
    <source>
        <dbReference type="Ensembl" id="ENSDCDP00010026992.1"/>
    </source>
</evidence>
<evidence type="ECO:0000256" key="6">
    <source>
        <dbReference type="SAM" id="Phobius"/>
    </source>
</evidence>
<dbReference type="GO" id="GO:0005737">
    <property type="term" value="C:cytoplasm"/>
    <property type="evidence" value="ECO:0007669"/>
    <property type="project" value="TreeGrafter"/>
</dbReference>
<dbReference type="GO" id="GO:0016020">
    <property type="term" value="C:membrane"/>
    <property type="evidence" value="ECO:0007669"/>
    <property type="project" value="UniProtKB-SubCell"/>
</dbReference>
<evidence type="ECO:0000256" key="5">
    <source>
        <dbReference type="SAM" id="MobiDB-lite"/>
    </source>
</evidence>
<reference evidence="7" key="1">
    <citation type="submission" date="2025-08" db="UniProtKB">
        <authorList>
            <consortium name="Ensembl"/>
        </authorList>
    </citation>
    <scope>IDENTIFICATION</scope>
</reference>
<organism evidence="7 8">
    <name type="scientific">Denticeps clupeoides</name>
    <name type="common">denticle herring</name>
    <dbReference type="NCBI Taxonomy" id="299321"/>
    <lineage>
        <taxon>Eukaryota</taxon>
        <taxon>Metazoa</taxon>
        <taxon>Chordata</taxon>
        <taxon>Craniata</taxon>
        <taxon>Vertebrata</taxon>
        <taxon>Euteleostomi</taxon>
        <taxon>Actinopterygii</taxon>
        <taxon>Neopterygii</taxon>
        <taxon>Teleostei</taxon>
        <taxon>Clupei</taxon>
        <taxon>Clupeiformes</taxon>
        <taxon>Denticipitoidei</taxon>
        <taxon>Denticipitidae</taxon>
        <taxon>Denticeps</taxon>
    </lineage>
</organism>
<sequence>MCLAVPRYHSGSVNSESGRPVPLSTRHVGPQHRPGLPGGRGNVDKGRVSRCATLRHVITAAVVSLCHVVPRCATLSVALTVLFAVLLAHGAVCTGASGNPAVTVTRLLLDDGTAAAAALGVAGQILGAHLGLVVARRYWALEMTDLHVIKALMGAECSTALRSSPAQGFCVEAACGATFTLLHLGLRRKPALLRVPALAATLTFLSHAGRNYTSGVANPALAYALTFRCSGFSFTQYALVYWLGTLAGTFNVIVVVRHCSTAHGDT</sequence>
<comment type="subcellular location">
    <subcellularLocation>
        <location evidence="1">Membrane</location>
        <topology evidence="1">Multi-pass membrane protein</topology>
    </subcellularLocation>
</comment>
<dbReference type="AlphaFoldDB" id="A0AAY4C219"/>
<dbReference type="SUPFAM" id="SSF81338">
    <property type="entry name" value="Aquaporin-like"/>
    <property type="match status" value="1"/>
</dbReference>
<keyword evidence="8" id="KW-1185">Reference proteome</keyword>